<evidence type="ECO:0000313" key="1">
    <source>
        <dbReference type="EMBL" id="CUG06089.1"/>
    </source>
</evidence>
<evidence type="ECO:0000313" key="2">
    <source>
        <dbReference type="Proteomes" id="UP000051952"/>
    </source>
</evidence>
<reference evidence="2" key="1">
    <citation type="submission" date="2015-09" db="EMBL/GenBank/DDBJ databases">
        <authorList>
            <consortium name="Pathogen Informatics"/>
        </authorList>
    </citation>
    <scope>NUCLEOTIDE SEQUENCE [LARGE SCALE GENOMIC DNA]</scope>
    <source>
        <strain evidence="2">Lake Konstanz</strain>
    </source>
</reference>
<gene>
    <name evidence="1" type="ORF">BSAL_71620</name>
</gene>
<protein>
    <submittedName>
        <fullName evidence="1">Uncharacterized protein</fullName>
    </submittedName>
</protein>
<dbReference type="VEuPathDB" id="TriTrypDB:BSAL_71620"/>
<sequence length="134" mass="14605">MSPQFDVFCTTALVAAAPAASDLHDDDCLHRYEAGCHLLSRDLAKLECSSARTVSTSVLEEILSGHVKKLSSSSDTIVKAPTLMWLGLASPSLVLPSFPFSPRLMTLNSASSLFVRCFQAPMDYLITTRFYCVL</sequence>
<dbReference type="AlphaFoldDB" id="A0A0S4IY75"/>
<accession>A0A0S4IY75</accession>
<name>A0A0S4IY75_BODSA</name>
<organism evidence="1 2">
    <name type="scientific">Bodo saltans</name>
    <name type="common">Flagellated protozoan</name>
    <dbReference type="NCBI Taxonomy" id="75058"/>
    <lineage>
        <taxon>Eukaryota</taxon>
        <taxon>Discoba</taxon>
        <taxon>Euglenozoa</taxon>
        <taxon>Kinetoplastea</taxon>
        <taxon>Metakinetoplastina</taxon>
        <taxon>Eubodonida</taxon>
        <taxon>Bodonidae</taxon>
        <taxon>Bodo</taxon>
    </lineage>
</organism>
<dbReference type="EMBL" id="CYKH01000556">
    <property type="protein sequence ID" value="CUG06089.1"/>
    <property type="molecule type" value="Genomic_DNA"/>
</dbReference>
<dbReference type="Proteomes" id="UP000051952">
    <property type="component" value="Unassembled WGS sequence"/>
</dbReference>
<keyword evidence="2" id="KW-1185">Reference proteome</keyword>
<proteinExistence type="predicted"/>